<evidence type="ECO:0000313" key="1">
    <source>
        <dbReference type="EMBL" id="PVU62061.1"/>
    </source>
</evidence>
<reference evidence="1 3" key="1">
    <citation type="submission" date="2017-09" db="EMBL/GenBank/DDBJ databases">
        <title>Molecular Epidemiology of Livestock-Associated Methicillin Resistant Staphylococcus aureus (LA-MRSA) and Extended-Spectrum Beta-Lactamase (ESBL)-Producing Enterobacteriaceae in Pigs and Exposed Workers in Cameroon and South Africa.</title>
        <authorList>
            <person name="Founou L."/>
            <person name="Founou R.C."/>
            <person name="Allam M."/>
            <person name="Ismail A."/>
            <person name="Essack S.Y."/>
        </authorList>
    </citation>
    <scope>NUCLEOTIDE SEQUENCE [LARGE SCALE GENOMIC DNA]</scope>
    <source>
        <strain evidence="1 3">HH516E4IA</strain>
    </source>
</reference>
<dbReference type="RefSeq" id="WP_004190420.1">
    <property type="nucleotide sequence ID" value="NZ_AP023148.1"/>
</dbReference>
<name>A0A1S0WHE1_KLEPN</name>
<dbReference type="InterPro" id="IPR029055">
    <property type="entry name" value="Ntn_hydrolases_N"/>
</dbReference>
<sequence>MTLSISARCPESGQLGIAISSSSMAVGSRCPWLLPGVGAVASQNITLPSLGPQILSALEAGASVEQALNLALAEDRFREYRQVAAIDANGDTAVFSGEFTLGIGGALAGDNCVAAGNMLAGQGVIAAMVGAFEAATGELASRLLAGLRAGIVAGGEAGPVHSAAVKVVDDYPWPVVDLRIDWAEVDPLAALEQLWLAWEPQMDAYITRALDPREAPAYGVPGDE</sequence>
<dbReference type="PANTHER" id="PTHR39328">
    <property type="entry name" value="BLL2871 PROTEIN"/>
    <property type="match status" value="1"/>
</dbReference>
<reference evidence="2 4" key="2">
    <citation type="submission" date="2018-06" db="EMBL/GenBank/DDBJ databases">
        <authorList>
            <consortium name="Pathogen Informatics"/>
            <person name="Doyle S."/>
        </authorList>
    </citation>
    <scope>NUCLEOTIDE SEQUENCE [LARGE SCALE GENOMIC DNA]</scope>
    <source>
        <strain evidence="2 4">NCTC13465</strain>
    </source>
</reference>
<dbReference type="InterPro" id="IPR010430">
    <property type="entry name" value="DUF1028"/>
</dbReference>
<evidence type="ECO:0000313" key="3">
    <source>
        <dbReference type="Proteomes" id="UP000245817"/>
    </source>
</evidence>
<evidence type="ECO:0000313" key="2">
    <source>
        <dbReference type="EMBL" id="SQC42841.1"/>
    </source>
</evidence>
<dbReference type="Proteomes" id="UP000245817">
    <property type="component" value="Unassembled WGS sequence"/>
</dbReference>
<organism evidence="2 4">
    <name type="scientific">Klebsiella pneumoniae</name>
    <dbReference type="NCBI Taxonomy" id="573"/>
    <lineage>
        <taxon>Bacteria</taxon>
        <taxon>Pseudomonadati</taxon>
        <taxon>Pseudomonadota</taxon>
        <taxon>Gammaproteobacteria</taxon>
        <taxon>Enterobacterales</taxon>
        <taxon>Enterobacteriaceae</taxon>
        <taxon>Klebsiella/Raoultella group</taxon>
        <taxon>Klebsiella</taxon>
        <taxon>Klebsiella pneumoniae complex</taxon>
    </lineage>
</organism>
<evidence type="ECO:0000313" key="4">
    <source>
        <dbReference type="Proteomes" id="UP000251721"/>
    </source>
</evidence>
<dbReference type="Proteomes" id="UP000251721">
    <property type="component" value="Unassembled WGS sequence"/>
</dbReference>
<dbReference type="Gene3D" id="3.60.20.10">
    <property type="entry name" value="Glutamine Phosphoribosylpyrophosphate, subunit 1, domain 1"/>
    <property type="match status" value="1"/>
</dbReference>
<protein>
    <submittedName>
        <fullName evidence="1">DUF1028 domain-containing protein</fullName>
    </submittedName>
    <submittedName>
        <fullName evidence="2">Major pilin protein fimA</fullName>
    </submittedName>
</protein>
<dbReference type="SUPFAM" id="SSF56235">
    <property type="entry name" value="N-terminal nucleophile aminohydrolases (Ntn hydrolases)"/>
    <property type="match status" value="1"/>
</dbReference>
<proteinExistence type="predicted"/>
<dbReference type="AlphaFoldDB" id="A0A1S0WHE1"/>
<dbReference type="EMBL" id="UAWQ01000009">
    <property type="protein sequence ID" value="SQC42841.1"/>
    <property type="molecule type" value="Genomic_DNA"/>
</dbReference>
<dbReference type="EMBL" id="PCFF01000013">
    <property type="protein sequence ID" value="PVU62061.1"/>
    <property type="molecule type" value="Genomic_DNA"/>
</dbReference>
<dbReference type="PANTHER" id="PTHR39328:SF1">
    <property type="entry name" value="BLL2871 PROTEIN"/>
    <property type="match status" value="1"/>
</dbReference>
<gene>
    <name evidence="1" type="ORF">CP554_14165</name>
    <name evidence="2" type="ORF">NCTC13465_01313</name>
</gene>
<accession>A0A1S0WHE1</accession>
<dbReference type="Pfam" id="PF06267">
    <property type="entry name" value="DUF1028"/>
    <property type="match status" value="1"/>
</dbReference>